<evidence type="ECO:0000256" key="4">
    <source>
        <dbReference type="SAM" id="MobiDB-lite"/>
    </source>
</evidence>
<dbReference type="CDD" id="cd16871">
    <property type="entry name" value="ARID_Swi1p-like"/>
    <property type="match status" value="1"/>
</dbReference>
<dbReference type="RefSeq" id="XP_007801894.1">
    <property type="nucleotide sequence ID" value="XM_007803703.1"/>
</dbReference>
<dbReference type="AlphaFoldDB" id="U1HT81"/>
<gene>
    <name evidence="6" type="ORF">EPUS_07916</name>
</gene>
<dbReference type="HOGENOM" id="CLU_008900_0_0_1"/>
<feature type="compositionally biased region" description="Polar residues" evidence="4">
    <location>
        <begin position="401"/>
        <end position="410"/>
    </location>
</feature>
<evidence type="ECO:0000256" key="1">
    <source>
        <dbReference type="ARBA" id="ARBA00023015"/>
    </source>
</evidence>
<evidence type="ECO:0000256" key="3">
    <source>
        <dbReference type="ARBA" id="ARBA00023242"/>
    </source>
</evidence>
<organism evidence="6 7">
    <name type="scientific">Endocarpon pusillum (strain Z07020 / HMAS-L-300199)</name>
    <name type="common">Lichen-forming fungus</name>
    <dbReference type="NCBI Taxonomy" id="1263415"/>
    <lineage>
        <taxon>Eukaryota</taxon>
        <taxon>Fungi</taxon>
        <taxon>Dikarya</taxon>
        <taxon>Ascomycota</taxon>
        <taxon>Pezizomycotina</taxon>
        <taxon>Eurotiomycetes</taxon>
        <taxon>Chaetothyriomycetidae</taxon>
        <taxon>Verrucariales</taxon>
        <taxon>Verrucariaceae</taxon>
        <taxon>Endocarpon</taxon>
    </lineage>
</organism>
<keyword evidence="1" id="KW-0805">Transcription regulation</keyword>
<dbReference type="Proteomes" id="UP000019373">
    <property type="component" value="Unassembled WGS sequence"/>
</dbReference>
<keyword evidence="3" id="KW-0539">Nucleus</keyword>
<dbReference type="OMA" id="NPIVCGR"/>
<dbReference type="eggNOG" id="KOG2744">
    <property type="taxonomic scope" value="Eukaryota"/>
</dbReference>
<evidence type="ECO:0000313" key="6">
    <source>
        <dbReference type="EMBL" id="ERF72459.1"/>
    </source>
</evidence>
<dbReference type="SMART" id="SM00501">
    <property type="entry name" value="BRIGHT"/>
    <property type="match status" value="1"/>
</dbReference>
<dbReference type="Gene3D" id="1.10.150.60">
    <property type="entry name" value="ARID DNA-binding domain"/>
    <property type="match status" value="1"/>
</dbReference>
<dbReference type="InterPro" id="IPR036431">
    <property type="entry name" value="ARID_dom_sf"/>
</dbReference>
<protein>
    <recommendedName>
        <fullName evidence="5">ARID domain-containing protein</fullName>
    </recommendedName>
</protein>
<dbReference type="Pfam" id="PF01388">
    <property type="entry name" value="ARID"/>
    <property type="match status" value="1"/>
</dbReference>
<reference evidence="7" key="1">
    <citation type="journal article" date="2014" name="BMC Genomics">
        <title>Genome characteristics reveal the impact of lichenization on lichen-forming fungus Endocarpon pusillum Hedwig (Verrucariales, Ascomycota).</title>
        <authorList>
            <person name="Wang Y.-Y."/>
            <person name="Liu B."/>
            <person name="Zhang X.-Y."/>
            <person name="Zhou Q.-M."/>
            <person name="Zhang T."/>
            <person name="Li H."/>
            <person name="Yu Y.-F."/>
            <person name="Zhang X.-L."/>
            <person name="Hao X.-Y."/>
            <person name="Wang M."/>
            <person name="Wang L."/>
            <person name="Wei J.-C."/>
        </authorList>
    </citation>
    <scope>NUCLEOTIDE SEQUENCE [LARGE SCALE GENOMIC DNA]</scope>
    <source>
        <strain evidence="7">Z07020 / HMAS-L-300199</strain>
    </source>
</reference>
<feature type="domain" description="ARID" evidence="5">
    <location>
        <begin position="286"/>
        <end position="379"/>
    </location>
</feature>
<feature type="compositionally biased region" description="Polar residues" evidence="4">
    <location>
        <begin position="118"/>
        <end position="148"/>
    </location>
</feature>
<feature type="compositionally biased region" description="Polar residues" evidence="4">
    <location>
        <begin position="99"/>
        <end position="112"/>
    </location>
</feature>
<keyword evidence="7" id="KW-1185">Reference proteome</keyword>
<dbReference type="GeneID" id="19242795"/>
<name>U1HT81_ENDPU</name>
<dbReference type="PANTHER" id="PTHR13964:SF27">
    <property type="entry name" value="HAT-TRICK, ISOFORM D"/>
    <property type="match status" value="1"/>
</dbReference>
<feature type="region of interest" description="Disordered" evidence="4">
    <location>
        <begin position="385"/>
        <end position="489"/>
    </location>
</feature>
<dbReference type="OrthoDB" id="1938591at2759"/>
<dbReference type="PROSITE" id="PS51011">
    <property type="entry name" value="ARID"/>
    <property type="match status" value="1"/>
</dbReference>
<dbReference type="SMART" id="SM01014">
    <property type="entry name" value="ARID"/>
    <property type="match status" value="1"/>
</dbReference>
<dbReference type="InterPro" id="IPR051232">
    <property type="entry name" value="ARID/SWI1_ChromRemod"/>
</dbReference>
<evidence type="ECO:0000256" key="2">
    <source>
        <dbReference type="ARBA" id="ARBA00023163"/>
    </source>
</evidence>
<dbReference type="GO" id="GO:0000976">
    <property type="term" value="F:transcription cis-regulatory region binding"/>
    <property type="evidence" value="ECO:0007669"/>
    <property type="project" value="TreeGrafter"/>
</dbReference>
<dbReference type="GO" id="GO:0016514">
    <property type="term" value="C:SWI/SNF complex"/>
    <property type="evidence" value="ECO:0007669"/>
    <property type="project" value="TreeGrafter"/>
</dbReference>
<dbReference type="InterPro" id="IPR001606">
    <property type="entry name" value="ARID_dom"/>
</dbReference>
<evidence type="ECO:0000259" key="5">
    <source>
        <dbReference type="PROSITE" id="PS51011"/>
    </source>
</evidence>
<dbReference type="PANTHER" id="PTHR13964">
    <property type="entry name" value="RBP-RELATED"/>
    <property type="match status" value="1"/>
</dbReference>
<keyword evidence="2" id="KW-0804">Transcription</keyword>
<feature type="region of interest" description="Disordered" evidence="4">
    <location>
        <begin position="49"/>
        <end position="192"/>
    </location>
</feature>
<sequence length="980" mass="107999">MNNWLADPPSIANTNHAGFAPSADPSMAFLQPNSTIDPSQFQNQRFLNGAARNPSPAFHNQFPQLNPVIPTKRPREDSLVTSPRQATGGFHVPYGGFNPASNGTPHFQNAPTAFQHLQAGSTSNASPSPTPQSHVFPQHAGQQRVATASPSPFSPHHHGPQMSPAHSDHASRVGTPHDNPNGYLQPGHFGQQLNQSQFGQGIVAANNHMPMNPQLNMGQPSMQQGLSSQQRAYQMQIQAQARQLQVQAAQTRPNSSGMGQMTNPGLSMPNPQMASMQQMQQNARSQITPETFARGLQSFMQQRGMPVNVNPVICGRPLPLMQLFFYIIKAGGSVKITKMNQWPLVAQHFSFPTSHIGPAAQELRDYWNRNVVPYETAWVAKQHRQGQQVRHPSGDFEAQHHLQSQMSPNKHNFPVSDFHQVDPNAMKMNGANPPQPMNGYTPPSQIKDQPRQQQATLQQRNNLPRQMDNKRVNGVPTQYPPTKGLDTGQGKVIEMEAEPQMPRKQPIEDPFKPEVLPGNESGLHGPIKVDEMVNITSNLLDLKPVVPTFRELGTIDIHALNMSIKSGISAEVRLTLDTLTIISLDPTIHLSLDACDDLVESLVDCAQEQVDFLAKNATEVSDEMLIWSYEHVIRSCRVEAETIQDIHEMGSLEYDLDRAVDRLICITTLVRNFSFYETNFGLLGMPEVVRLLTSVIKHLGTKEMFLRSHRNTLDFMKDVIIYLSNLSHSIQLPGRDEALCLLHFLLSFAPCPHPVSSTSNSVSFASYDPNIHKYTPSAVDSLAKLLARDDPNRSYYKAIFSADATSSPPYELLTRTFGLAIAPIPSNTKGAALALVETRKPFLLQGMLAAEILSNLAPGSESDVARSWLSSTDGFALTLLKLVLLLATIPRPPPAPSRHPQQRGMHTEPDADAISAIMHRGIAVLRRLAEKSRTVGGETGDLTLPLGVVPRKETLVGALMSKDIDSYVIRQLCMYAGLED</sequence>
<accession>U1HT81</accession>
<dbReference type="EMBL" id="KE721103">
    <property type="protein sequence ID" value="ERF72459.1"/>
    <property type="molecule type" value="Genomic_DNA"/>
</dbReference>
<dbReference type="SUPFAM" id="SSF46774">
    <property type="entry name" value="ARID-like"/>
    <property type="match status" value="1"/>
</dbReference>
<evidence type="ECO:0000313" key="7">
    <source>
        <dbReference type="Proteomes" id="UP000019373"/>
    </source>
</evidence>
<dbReference type="GO" id="GO:0006357">
    <property type="term" value="P:regulation of transcription by RNA polymerase II"/>
    <property type="evidence" value="ECO:0007669"/>
    <property type="project" value="TreeGrafter"/>
</dbReference>
<proteinExistence type="predicted"/>
<feature type="compositionally biased region" description="Polar residues" evidence="4">
    <location>
        <begin position="213"/>
        <end position="228"/>
    </location>
</feature>
<feature type="region of interest" description="Disordered" evidence="4">
    <location>
        <begin position="207"/>
        <end position="231"/>
    </location>
</feature>